<dbReference type="RefSeq" id="WP_007920426.1">
    <property type="nucleotide sequence ID" value="NZ_ADVG01000004.1"/>
</dbReference>
<keyword evidence="3 5" id="KW-0238">DNA-binding</keyword>
<dbReference type="InterPro" id="IPR007630">
    <property type="entry name" value="RNA_pol_sigma70_r4"/>
</dbReference>
<dbReference type="InterPro" id="IPR007627">
    <property type="entry name" value="RNA_pol_sigma70_r2"/>
</dbReference>
<evidence type="ECO:0000256" key="1">
    <source>
        <dbReference type="ARBA" id="ARBA00023015"/>
    </source>
</evidence>
<dbReference type="PRINTS" id="PR00046">
    <property type="entry name" value="SIGMA70FCT"/>
</dbReference>
<dbReference type="SUPFAM" id="SSF88659">
    <property type="entry name" value="Sigma3 and sigma4 domains of RNA polymerase sigma factors"/>
    <property type="match status" value="1"/>
</dbReference>
<dbReference type="Pfam" id="PF04542">
    <property type="entry name" value="Sigma70_r2"/>
    <property type="match status" value="1"/>
</dbReference>
<name>D6U0L2_KTERA</name>
<organism evidence="8 9">
    <name type="scientific">Ktedonobacter racemifer DSM 44963</name>
    <dbReference type="NCBI Taxonomy" id="485913"/>
    <lineage>
        <taxon>Bacteria</taxon>
        <taxon>Bacillati</taxon>
        <taxon>Chloroflexota</taxon>
        <taxon>Ktedonobacteria</taxon>
        <taxon>Ktedonobacterales</taxon>
        <taxon>Ktedonobacteraceae</taxon>
        <taxon>Ktedonobacter</taxon>
    </lineage>
</organism>
<feature type="domain" description="RNA polymerase sigma-70" evidence="6">
    <location>
        <begin position="98"/>
        <end position="111"/>
    </location>
</feature>
<dbReference type="eggNOG" id="COG0568">
    <property type="taxonomic scope" value="Bacteria"/>
</dbReference>
<dbReference type="Gene3D" id="1.10.10.10">
    <property type="entry name" value="Winged helix-like DNA-binding domain superfamily/Winged helix DNA-binding domain"/>
    <property type="match status" value="1"/>
</dbReference>
<dbReference type="GO" id="GO:0003677">
    <property type="term" value="F:DNA binding"/>
    <property type="evidence" value="ECO:0007669"/>
    <property type="project" value="UniProtKB-KW"/>
</dbReference>
<comment type="caution">
    <text evidence="8">The sequence shown here is derived from an EMBL/GenBank/DDBJ whole genome shotgun (WGS) entry which is preliminary data.</text>
</comment>
<dbReference type="Proteomes" id="UP000004508">
    <property type="component" value="Unassembled WGS sequence"/>
</dbReference>
<dbReference type="InterPro" id="IPR013325">
    <property type="entry name" value="RNA_pol_sigma_r2"/>
</dbReference>
<keyword evidence="1 5" id="KW-0805">Transcription regulation</keyword>
<comment type="function">
    <text evidence="5">Sigma factors are initiation factors that promote the attachment of RNA polymerase to specific initiation sites and are then released.</text>
</comment>
<dbReference type="SUPFAM" id="SSF88946">
    <property type="entry name" value="Sigma2 domain of RNA polymerase sigma factors"/>
    <property type="match status" value="1"/>
</dbReference>
<evidence type="ECO:0000259" key="6">
    <source>
        <dbReference type="PROSITE" id="PS00715"/>
    </source>
</evidence>
<dbReference type="PANTHER" id="PTHR30603">
    <property type="entry name" value="RNA POLYMERASE SIGMA FACTOR RPO"/>
    <property type="match status" value="1"/>
</dbReference>
<evidence type="ECO:0000256" key="3">
    <source>
        <dbReference type="ARBA" id="ARBA00023125"/>
    </source>
</evidence>
<dbReference type="NCBIfam" id="TIGR02937">
    <property type="entry name" value="sigma70-ECF"/>
    <property type="match status" value="1"/>
</dbReference>
<keyword evidence="2 5" id="KW-0731">Sigma factor</keyword>
<comment type="similarity">
    <text evidence="5">Belongs to the sigma-70 factor family.</text>
</comment>
<dbReference type="InParanoid" id="D6U0L2"/>
<dbReference type="CDD" id="cd06171">
    <property type="entry name" value="Sigma70_r4"/>
    <property type="match status" value="1"/>
</dbReference>
<dbReference type="Pfam" id="PF04545">
    <property type="entry name" value="Sigma70_r4"/>
    <property type="match status" value="1"/>
</dbReference>
<protein>
    <recommendedName>
        <fullName evidence="5">RNA polymerase sigma factor</fullName>
    </recommendedName>
</protein>
<dbReference type="InterPro" id="IPR000943">
    <property type="entry name" value="RNA_pol_sigma70"/>
</dbReference>
<dbReference type="InterPro" id="IPR036388">
    <property type="entry name" value="WH-like_DNA-bd_sf"/>
</dbReference>
<dbReference type="GO" id="GO:0016987">
    <property type="term" value="F:sigma factor activity"/>
    <property type="evidence" value="ECO:0007669"/>
    <property type="project" value="UniProtKB-KW"/>
</dbReference>
<evidence type="ECO:0000313" key="9">
    <source>
        <dbReference type="Proteomes" id="UP000004508"/>
    </source>
</evidence>
<sequence length="313" mass="35710">MSTAALRTEQPEMGDVYRLYKRDIAGFSLLSPDEVVGLAQRIEGAGKQRGTRLQFRTVSADGANPDVQQAKNRLVEANLRLVRSVAYQYRGFGVDIMDLIQEGNIGLIHAVEKFDPTKGYRFSTYATHWIRQYICRELARQIHKIRIPLYLQEQLRHLPEAPTTPDGQAMQDQAHAKLMVAYERSKATHVSFDAVPFEFEDPAPTPEQYCMQGAQRQLLHQLFLRAGLTQRERQVLVLRYGLQQQREEGLEALLSGAISDQKQDESTYPQIGTQLGLSHEAVRQIEMRALLKLRYQVQAMRASGQEMDYADFV</sequence>
<dbReference type="AlphaFoldDB" id="D6U0L2"/>
<proteinExistence type="inferred from homology"/>
<accession>D6U0L2</accession>
<evidence type="ECO:0000256" key="2">
    <source>
        <dbReference type="ARBA" id="ARBA00023082"/>
    </source>
</evidence>
<dbReference type="InterPro" id="IPR014284">
    <property type="entry name" value="RNA_pol_sigma-70_dom"/>
</dbReference>
<evidence type="ECO:0000256" key="5">
    <source>
        <dbReference type="RuleBase" id="RU362124"/>
    </source>
</evidence>
<dbReference type="STRING" id="485913.Krac_3160"/>
<dbReference type="GO" id="GO:0006352">
    <property type="term" value="P:DNA-templated transcription initiation"/>
    <property type="evidence" value="ECO:0007669"/>
    <property type="project" value="InterPro"/>
</dbReference>
<dbReference type="PANTHER" id="PTHR30603:SF47">
    <property type="entry name" value="RNA POLYMERASE SIGMA FACTOR SIGD, CHLOROPLASTIC"/>
    <property type="match status" value="1"/>
</dbReference>
<reference evidence="8 9" key="1">
    <citation type="journal article" date="2011" name="Stand. Genomic Sci.">
        <title>Non-contiguous finished genome sequence and contextual data of the filamentous soil bacterium Ktedonobacter racemifer type strain (SOSP1-21).</title>
        <authorList>
            <person name="Chang Y.J."/>
            <person name="Land M."/>
            <person name="Hauser L."/>
            <person name="Chertkov O."/>
            <person name="Del Rio T.G."/>
            <person name="Nolan M."/>
            <person name="Copeland A."/>
            <person name="Tice H."/>
            <person name="Cheng J.F."/>
            <person name="Lucas S."/>
            <person name="Han C."/>
            <person name="Goodwin L."/>
            <person name="Pitluck S."/>
            <person name="Ivanova N."/>
            <person name="Ovchinikova G."/>
            <person name="Pati A."/>
            <person name="Chen A."/>
            <person name="Palaniappan K."/>
            <person name="Mavromatis K."/>
            <person name="Liolios K."/>
            <person name="Brettin T."/>
            <person name="Fiebig A."/>
            <person name="Rohde M."/>
            <person name="Abt B."/>
            <person name="Goker M."/>
            <person name="Detter J.C."/>
            <person name="Woyke T."/>
            <person name="Bristow J."/>
            <person name="Eisen J.A."/>
            <person name="Markowitz V."/>
            <person name="Hugenholtz P."/>
            <person name="Kyrpides N.C."/>
            <person name="Klenk H.P."/>
            <person name="Lapidus A."/>
        </authorList>
    </citation>
    <scope>NUCLEOTIDE SEQUENCE [LARGE SCALE GENOMIC DNA]</scope>
    <source>
        <strain evidence="9">DSM 44963</strain>
    </source>
</reference>
<dbReference type="Gene3D" id="1.10.601.10">
    <property type="entry name" value="RNA Polymerase Primary Sigma Factor"/>
    <property type="match status" value="1"/>
</dbReference>
<dbReference type="PROSITE" id="PS00715">
    <property type="entry name" value="SIGMA70_1"/>
    <property type="match status" value="1"/>
</dbReference>
<keyword evidence="9" id="KW-1185">Reference proteome</keyword>
<keyword evidence="4 5" id="KW-0804">Transcription</keyword>
<gene>
    <name evidence="8" type="ORF">Krac_3160</name>
</gene>
<dbReference type="PROSITE" id="PS00716">
    <property type="entry name" value="SIGMA70_2"/>
    <property type="match status" value="1"/>
</dbReference>
<evidence type="ECO:0000256" key="4">
    <source>
        <dbReference type="ARBA" id="ARBA00023163"/>
    </source>
</evidence>
<evidence type="ECO:0000259" key="7">
    <source>
        <dbReference type="PROSITE" id="PS00716"/>
    </source>
</evidence>
<feature type="domain" description="RNA polymerase sigma-70" evidence="7">
    <location>
        <begin position="267"/>
        <end position="293"/>
    </location>
</feature>
<dbReference type="InterPro" id="IPR050239">
    <property type="entry name" value="Sigma-70_RNA_pol_init_factors"/>
</dbReference>
<dbReference type="EMBL" id="ADVG01000004">
    <property type="protein sequence ID" value="EFH82352.1"/>
    <property type="molecule type" value="Genomic_DNA"/>
</dbReference>
<evidence type="ECO:0000313" key="8">
    <source>
        <dbReference type="EMBL" id="EFH82352.1"/>
    </source>
</evidence>
<dbReference type="InterPro" id="IPR013324">
    <property type="entry name" value="RNA_pol_sigma_r3/r4-like"/>
</dbReference>
<dbReference type="OrthoDB" id="9809557at2"/>